<organism evidence="1 2">
    <name type="scientific">Desulfonatronum thiosulfatophilum</name>
    <dbReference type="NCBI Taxonomy" id="617002"/>
    <lineage>
        <taxon>Bacteria</taxon>
        <taxon>Pseudomonadati</taxon>
        <taxon>Thermodesulfobacteriota</taxon>
        <taxon>Desulfovibrionia</taxon>
        <taxon>Desulfovibrionales</taxon>
        <taxon>Desulfonatronaceae</taxon>
        <taxon>Desulfonatronum</taxon>
    </lineage>
</organism>
<dbReference type="GO" id="GO:0008168">
    <property type="term" value="F:methyltransferase activity"/>
    <property type="evidence" value="ECO:0007669"/>
    <property type="project" value="UniProtKB-KW"/>
</dbReference>
<evidence type="ECO:0000313" key="2">
    <source>
        <dbReference type="Proteomes" id="UP000198771"/>
    </source>
</evidence>
<evidence type="ECO:0000313" key="1">
    <source>
        <dbReference type="EMBL" id="SDB48950.1"/>
    </source>
</evidence>
<dbReference type="Proteomes" id="UP000198771">
    <property type="component" value="Unassembled WGS sequence"/>
</dbReference>
<protein>
    <submittedName>
        <fullName evidence="1">Methyltransferase domain-containing protein</fullName>
    </submittedName>
</protein>
<proteinExistence type="predicted"/>
<name>A0A1G6DV04_9BACT</name>
<dbReference type="Pfam" id="PF13489">
    <property type="entry name" value="Methyltransf_23"/>
    <property type="match status" value="1"/>
</dbReference>
<dbReference type="AlphaFoldDB" id="A0A1G6DV04"/>
<sequence>MKECPVCNICDPVIVYTREGYPLIEGVNRIGCNFAFGFNDLNISLCNSCGHIYNCTMPGRSFLEREYFQWYPSPPVPGGMTTLLDTLIRRIVIYAQGNSGHSSSLFQDMCGDGYLLKHMREVGFSVAGTELDAYQLRFSNVEPEEEEIIQECFLEADIGRTFDYFVSYHVFEHVASTRDYLEKIRRVLNEDGVAVLQFPCLKTRMQKHYVDQFINAHASYFTVEFAVQFIESCGFDVQHYELNSNGSATVFARRSETYKALHSHFIDNMRIIKDYIYIEDHVNFLRTEFFGGIDPDVRIAFFGVGGALIHLLYTQPNLLSNRHCFIDNSLVKQGERICWSDEIIRPKSALSVFSPDLTVVTTTFAKEVVEYCKMDGKKVAILLPEPRYLDL</sequence>
<dbReference type="SUPFAM" id="SSF53335">
    <property type="entry name" value="S-adenosyl-L-methionine-dependent methyltransferases"/>
    <property type="match status" value="1"/>
</dbReference>
<gene>
    <name evidence="1" type="ORF">SAMN05660653_02381</name>
</gene>
<dbReference type="GO" id="GO:0032259">
    <property type="term" value="P:methylation"/>
    <property type="evidence" value="ECO:0007669"/>
    <property type="project" value="UniProtKB-KW"/>
</dbReference>
<dbReference type="PANTHER" id="PTHR43861">
    <property type="entry name" value="TRANS-ACONITATE 2-METHYLTRANSFERASE-RELATED"/>
    <property type="match status" value="1"/>
</dbReference>
<accession>A0A1G6DV04</accession>
<keyword evidence="1" id="KW-0489">Methyltransferase</keyword>
<reference evidence="1 2" key="1">
    <citation type="submission" date="2016-10" db="EMBL/GenBank/DDBJ databases">
        <authorList>
            <person name="de Groot N.N."/>
        </authorList>
    </citation>
    <scope>NUCLEOTIDE SEQUENCE [LARGE SCALE GENOMIC DNA]</scope>
    <source>
        <strain evidence="1 2">ASO4-2</strain>
    </source>
</reference>
<dbReference type="Gene3D" id="3.40.50.150">
    <property type="entry name" value="Vaccinia Virus protein VP39"/>
    <property type="match status" value="1"/>
</dbReference>
<keyword evidence="1" id="KW-0808">Transferase</keyword>
<dbReference type="STRING" id="617002.SAMN05660653_02381"/>
<keyword evidence="2" id="KW-1185">Reference proteome</keyword>
<dbReference type="InterPro" id="IPR029063">
    <property type="entry name" value="SAM-dependent_MTases_sf"/>
</dbReference>
<dbReference type="EMBL" id="FMXO01000014">
    <property type="protein sequence ID" value="SDB48950.1"/>
    <property type="molecule type" value="Genomic_DNA"/>
</dbReference>